<dbReference type="OrthoDB" id="641149at2759"/>
<feature type="compositionally biased region" description="Pro residues" evidence="1">
    <location>
        <begin position="715"/>
        <end position="728"/>
    </location>
</feature>
<name>A0A9P3M1K9_9FUNG</name>
<feature type="compositionally biased region" description="Low complexity" evidence="1">
    <location>
        <begin position="374"/>
        <end position="385"/>
    </location>
</feature>
<reference evidence="2" key="2">
    <citation type="journal article" date="2022" name="Microbiol. Resour. Announc.">
        <title>Whole-Genome Sequence of Entomortierella parvispora E1425, a Mucoromycotan Fungus Associated with Burkholderiaceae-Related Endosymbiotic Bacteria.</title>
        <authorList>
            <person name="Herlambang A."/>
            <person name="Guo Y."/>
            <person name="Takashima Y."/>
            <person name="Narisawa K."/>
            <person name="Ohta H."/>
            <person name="Nishizawa T."/>
        </authorList>
    </citation>
    <scope>NUCLEOTIDE SEQUENCE</scope>
    <source>
        <strain evidence="2">E1425</strain>
    </source>
</reference>
<feature type="compositionally biased region" description="Polar residues" evidence="1">
    <location>
        <begin position="635"/>
        <end position="648"/>
    </location>
</feature>
<organism evidence="2 3">
    <name type="scientific">Entomortierella parvispora</name>
    <dbReference type="NCBI Taxonomy" id="205924"/>
    <lineage>
        <taxon>Eukaryota</taxon>
        <taxon>Fungi</taxon>
        <taxon>Fungi incertae sedis</taxon>
        <taxon>Mucoromycota</taxon>
        <taxon>Mortierellomycotina</taxon>
        <taxon>Mortierellomycetes</taxon>
        <taxon>Mortierellales</taxon>
        <taxon>Mortierellaceae</taxon>
        <taxon>Entomortierella</taxon>
    </lineage>
</organism>
<feature type="compositionally biased region" description="Low complexity" evidence="1">
    <location>
        <begin position="700"/>
        <end position="714"/>
    </location>
</feature>
<feature type="region of interest" description="Disordered" evidence="1">
    <location>
        <begin position="765"/>
        <end position="809"/>
    </location>
</feature>
<dbReference type="EMBL" id="BQFW01000014">
    <property type="protein sequence ID" value="GJJ78130.1"/>
    <property type="molecule type" value="Genomic_DNA"/>
</dbReference>
<evidence type="ECO:0000313" key="3">
    <source>
        <dbReference type="Proteomes" id="UP000827284"/>
    </source>
</evidence>
<feature type="compositionally biased region" description="Polar residues" evidence="1">
    <location>
        <begin position="168"/>
        <end position="181"/>
    </location>
</feature>
<feature type="compositionally biased region" description="Polar residues" evidence="1">
    <location>
        <begin position="407"/>
        <end position="430"/>
    </location>
</feature>
<feature type="compositionally biased region" description="Low complexity" evidence="1">
    <location>
        <begin position="784"/>
        <end position="795"/>
    </location>
</feature>
<feature type="compositionally biased region" description="Polar residues" evidence="1">
    <location>
        <begin position="469"/>
        <end position="486"/>
    </location>
</feature>
<feature type="region of interest" description="Disordered" evidence="1">
    <location>
        <begin position="168"/>
        <end position="493"/>
    </location>
</feature>
<feature type="region of interest" description="Disordered" evidence="1">
    <location>
        <begin position="1"/>
        <end position="21"/>
    </location>
</feature>
<dbReference type="Gene3D" id="2.30.30.140">
    <property type="match status" value="1"/>
</dbReference>
<dbReference type="Proteomes" id="UP000827284">
    <property type="component" value="Unassembled WGS sequence"/>
</dbReference>
<accession>A0A9P3M1K9</accession>
<feature type="compositionally biased region" description="Low complexity" evidence="1">
    <location>
        <begin position="654"/>
        <end position="676"/>
    </location>
</feature>
<dbReference type="CDD" id="cd05162">
    <property type="entry name" value="PWWP"/>
    <property type="match status" value="1"/>
</dbReference>
<keyword evidence="3" id="KW-1185">Reference proteome</keyword>
<feature type="compositionally biased region" description="Polar residues" evidence="1">
    <location>
        <begin position="198"/>
        <end position="236"/>
    </location>
</feature>
<evidence type="ECO:0000313" key="2">
    <source>
        <dbReference type="EMBL" id="GJJ78130.1"/>
    </source>
</evidence>
<comment type="caution">
    <text evidence="2">The sequence shown here is derived from an EMBL/GenBank/DDBJ whole genome shotgun (WGS) entry which is preliminary data.</text>
</comment>
<reference evidence="2" key="1">
    <citation type="submission" date="2021-11" db="EMBL/GenBank/DDBJ databases">
        <authorList>
            <person name="Herlambang A."/>
            <person name="Guo Y."/>
            <person name="Takashima Y."/>
            <person name="Nishizawa T."/>
        </authorList>
    </citation>
    <scope>NUCLEOTIDE SEQUENCE</scope>
    <source>
        <strain evidence="2">E1425</strain>
    </source>
</reference>
<evidence type="ECO:0008006" key="4">
    <source>
        <dbReference type="Google" id="ProtNLM"/>
    </source>
</evidence>
<dbReference type="AlphaFoldDB" id="A0A9P3M1K9"/>
<feature type="compositionally biased region" description="Polar residues" evidence="1">
    <location>
        <begin position="345"/>
        <end position="359"/>
    </location>
</feature>
<feature type="region of interest" description="Disordered" evidence="1">
    <location>
        <begin position="516"/>
        <end position="549"/>
    </location>
</feature>
<evidence type="ECO:0000256" key="1">
    <source>
        <dbReference type="SAM" id="MobiDB-lite"/>
    </source>
</evidence>
<feature type="compositionally biased region" description="Low complexity" evidence="1">
    <location>
        <begin position="321"/>
        <end position="339"/>
    </location>
</feature>
<gene>
    <name evidence="2" type="ORF">EMPS_10489</name>
</gene>
<sequence length="809" mass="84405">MTRAASNRKHSSGSTASSRPGPVFRGRDVVFVDPLDDKESYWWPAMIVPVAEIDSTMDCRILNPGECLVKYFEDNKYSVVPFADLQLFVPTTIPFLEFELAAGQKFLKNSGVLNAMSYLETGKVKRKFSWNRFGTAQDQDLSLDLHKHKAIALPLVSDEIYSQSLAGSSSTTGALSPASSSTDHETENGDPTAINVADNVNQPPHLANTDTAVSNTSGSTAKAPSIATSPSRSNLSAKGEHLKNGLQRPLATTASGPGALPSPVSLEDLAATTGGDQTGTEFRVRRGSKRAEGGPAVTSAKDSAATKTQARSRRGSRDDAPNNNNGQPSPTPSSSSSASGLRINTADSGASTAATNGSPVSLKRALSETMRKPGSTSGRSSRQGSVEPASSPRSTRHSSRGSKTTEDSLPQSASGDNFDSAVDESSSLRIKTQRMSRTRSAPKNGSSLSPSSTHSPTITQNGKIWGTAGNATLGQTNGSAKGSSGAKTVDTPEGKDLVMASTANSMVNGKTEVIESTDMSADRSSLSRPPSSIVSSSASSTSSPSSIGVEETTGATSILHFLDQDRQTVIYSFDNVLPTLAIGSKEREAIYETCMEHLQKLRREHRRLKEVLKGSEFLFKGRRATRSSPHYATLQQNAQSRAGNQDRVNSPGRASKNANSNSSSSHSNTQQDTSHSTATTGNGSASENGTGATKTERKSSPTPSGAAASASSPPEAQPSTPPSPPRPPVFTGSTPSSAILTSNISATTRRSAAAAAAIAVTATINRGRGGYNKNSDSASKKRNAAAMAAASSTAAGEGSETRSKRRTNK</sequence>
<feature type="compositionally biased region" description="Low complexity" evidence="1">
    <location>
        <begin position="524"/>
        <end position="546"/>
    </location>
</feature>
<feature type="compositionally biased region" description="Low complexity" evidence="1">
    <location>
        <begin position="446"/>
        <end position="457"/>
    </location>
</feature>
<feature type="compositionally biased region" description="Basic residues" evidence="1">
    <location>
        <begin position="1"/>
        <end position="11"/>
    </location>
</feature>
<feature type="region of interest" description="Disordered" evidence="1">
    <location>
        <begin position="635"/>
        <end position="743"/>
    </location>
</feature>
<dbReference type="SUPFAM" id="SSF63748">
    <property type="entry name" value="Tudor/PWWP/MBT"/>
    <property type="match status" value="1"/>
</dbReference>
<proteinExistence type="predicted"/>
<feature type="compositionally biased region" description="Polar residues" evidence="1">
    <location>
        <begin position="731"/>
        <end position="740"/>
    </location>
</feature>
<feature type="compositionally biased region" description="Polar residues" evidence="1">
    <location>
        <begin position="677"/>
        <end position="693"/>
    </location>
</feature>
<protein>
    <recommendedName>
        <fullName evidence="4">PWWP domain-containing protein</fullName>
    </recommendedName>
</protein>